<dbReference type="InterPro" id="IPR008979">
    <property type="entry name" value="Galactose-bd-like_sf"/>
</dbReference>
<dbReference type="InterPro" id="IPR008965">
    <property type="entry name" value="CBM2/CBM3_carb-bd_dom_sf"/>
</dbReference>
<keyword evidence="2" id="KW-0732">Signal</keyword>
<dbReference type="CDD" id="cd23432">
    <property type="entry name" value="beta-trefoil_Ricin_EndoBetaGal-like"/>
    <property type="match status" value="1"/>
</dbReference>
<name>A0ABX1Z4H4_9BACL</name>
<dbReference type="CDD" id="cd04083">
    <property type="entry name" value="CBM35_Lmo2446-like"/>
    <property type="match status" value="2"/>
</dbReference>
<dbReference type="EMBL" id="WHOC01000107">
    <property type="protein sequence ID" value="NOU88285.1"/>
    <property type="molecule type" value="Genomic_DNA"/>
</dbReference>
<evidence type="ECO:0000256" key="2">
    <source>
        <dbReference type="ARBA" id="ARBA00022729"/>
    </source>
</evidence>
<proteinExistence type="predicted"/>
<sequence length="1643" mass="176182">MKIKGEKLLSLVLVLLMITIVTIISSPKSVSAEDQNQLTLYPDPPAGTASYSAFTAQVRNPGGSYSNLFPYLARMFNGDSGDPGKSDVPTGFVMFDSAGTVEMKITYNGGPLTSAKVWPQAYGITPTIDGQEITFSLTGAKNIVLEVNGNIYNTLHIFANPMDTNVPSPTDPNVMYFGPGLHQYGNDSRIQRQSIHAHTNSNYMTTEDFIDVPSGKTVYIAPGAVVKAQIRTNPYLNEAGWDTRPMKENITIRGRGVLDLSQWCGNFTDAARATQPEMPGIVAFRANNVTIEGVVVVNPERQSVNVIGSSNVTIDNIKGFTSMHEGDGIVLVMDNSHVTVKNSFVRTSDDALVTGNRSHDILWENNVIASMRVHSFMVNSGNLTNYVAKNNYVINSNAYPGIRGVIGIYAGAGLVENVTFENIEIERTRYGSMLEIYPYSIWNHVTGSISNIVFKNVNYASNPYDFGSQIGGISETEYVDGVHFDNVKVDGKLVTDSKSGNLSIGSYASNITYNGVADSGNLTLPTSIVPAYSDTNIALGKTATSTPNISGKTPSMAVDGTTANGSKWSANGETNELIVDLGAPKWITRYHIIHAGGIENWGTQSLNTRDFQLQVSDNGSTWTTVDTVTGNTANETDRNVTASGRYIKLNITNPQTETTNRSARIYELQIYGSGYYKLYNRRLTGKSLFDNSGTVSYGDGTGYQYHWALENDNGFIRFRNRLTGNYMNIEANNGRIQTGPMNGWSANWMPIGSENGYFQLRSRKQALQHIHTQNDYVQSGMVGGGDWTSDQWEFVEQNNYEAEDATLSGGAVVVNDHMNYSGTGFAGGYENYGATTTFTVNAASGGSYNLDLRYANATGATKTIGLYVNGIKLRQISLPNLSNWDTWGDKVEKVNLNAGDNTIAYKYESGDSGNVSLDYITVTESNKYETENASLSGGAKVNNSQLNYSGTGFVDGYGNYGATTTFTVNNASALTCSYNLDLRYANATGGTKTISLYVNGIKLRQISLPSLANWDTWGDKVETVTLKSGSNTISYKYDDGDSGNVTLDYIILHTMHTNIGIDTKPAELVAYWKFNEGSGTTFGDSSGKGNTGTLVNNPTWTNSGKFGGALTFSGGSRAEINPSETLNQTGDETVSLWFKTSQPANNYYSVIRQDSRFTALQLIPGGKAQVAYWPNGSSSNKSLLFPWTYSDNNWHHYVASYDHSTGLKVYVDGNVVASDATNLGPLPNTTNKMILGAAPWGEAYSGLLDDVRVFNYKLTQDQVTQLMSAGEGLTLTSITTPAAITGVVSGTAKTAADLRLPETTELVTNTGSVNATVTWDVDGSSYDPAVRTQQKFTVSGTVTLPAGVVNPGNVALTTSVSVNVLPAPATPKATLTGVQQVLSGQTFTLNMGLADVTQSVYQQVYAQDFTLQYDPASVQFDSVTSLIDGFRVIDTKGTAPGQLRILAASAGGNVPAQGDLLAINFSAKSINQATNTTISVSDVKIANGQGNELLVGSASRELQIIVTAIPVDKSLLNGAIASAQAKYDAAVEGNGDGLYLSGSKAQLQSAIDVAKAIADNSNATQQQVDNAKTALAEAIQVFDAKRINADINGGGVSIGDLAIVAATYGKQPGQVGWNEKADVNQDGKVDIIDLAIVAKAILQ</sequence>
<dbReference type="InterPro" id="IPR012334">
    <property type="entry name" value="Pectin_lyas_fold"/>
</dbReference>
<dbReference type="Pfam" id="PF16990">
    <property type="entry name" value="CBM_35"/>
    <property type="match status" value="2"/>
</dbReference>
<protein>
    <submittedName>
        <fullName evidence="7">Carbohydrate-binding protein</fullName>
    </submittedName>
</protein>
<dbReference type="SUPFAM" id="SSF51126">
    <property type="entry name" value="Pectin lyase-like"/>
    <property type="match status" value="1"/>
</dbReference>
<organism evidence="7 8">
    <name type="scientific">Paenibacillus germinis</name>
    <dbReference type="NCBI Taxonomy" id="2654979"/>
    <lineage>
        <taxon>Bacteria</taxon>
        <taxon>Bacillati</taxon>
        <taxon>Bacillota</taxon>
        <taxon>Bacilli</taxon>
        <taxon>Bacillales</taxon>
        <taxon>Paenibacillaceae</taxon>
        <taxon>Paenibacillus</taxon>
    </lineage>
</organism>
<keyword evidence="8" id="KW-1185">Reference proteome</keyword>
<dbReference type="InterPro" id="IPR002102">
    <property type="entry name" value="Cohesin_dom"/>
</dbReference>
<evidence type="ECO:0000259" key="6">
    <source>
        <dbReference type="PROSITE" id="PS51175"/>
    </source>
</evidence>
<dbReference type="InterPro" id="IPR001791">
    <property type="entry name" value="Laminin_G"/>
</dbReference>
<dbReference type="PROSITE" id="PS50025">
    <property type="entry name" value="LAM_G_DOMAIN"/>
    <property type="match status" value="1"/>
</dbReference>
<dbReference type="Gene3D" id="2.60.120.260">
    <property type="entry name" value="Galactose-binding domain-like"/>
    <property type="match status" value="3"/>
</dbReference>
<dbReference type="RefSeq" id="WP_312883345.1">
    <property type="nucleotide sequence ID" value="NZ_WHOC01000107.1"/>
</dbReference>
<dbReference type="InterPro" id="IPR051816">
    <property type="entry name" value="Glycosyl_Hydrolase_31"/>
</dbReference>
<dbReference type="InterPro" id="IPR035992">
    <property type="entry name" value="Ricin_B-like_lectins"/>
</dbReference>
<dbReference type="InterPro" id="IPR000421">
    <property type="entry name" value="FA58C"/>
</dbReference>
<dbReference type="CDD" id="cd08547">
    <property type="entry name" value="Type_II_cohesin"/>
    <property type="match status" value="1"/>
</dbReference>
<dbReference type="PANTHER" id="PTHR43863">
    <property type="entry name" value="HYDROLASE, PUTATIVE (AFU_ORTHOLOGUE AFUA_1G03140)-RELATED"/>
    <property type="match status" value="1"/>
</dbReference>
<evidence type="ECO:0000313" key="7">
    <source>
        <dbReference type="EMBL" id="NOU88285.1"/>
    </source>
</evidence>
<dbReference type="Gene3D" id="2.160.20.10">
    <property type="entry name" value="Single-stranded right-handed beta-helix, Pectin lyase-like"/>
    <property type="match status" value="1"/>
</dbReference>
<dbReference type="SUPFAM" id="SSF49384">
    <property type="entry name" value="Carbohydrate-binding domain"/>
    <property type="match status" value="1"/>
</dbReference>
<dbReference type="Gene3D" id="2.80.10.50">
    <property type="match status" value="1"/>
</dbReference>
<dbReference type="InterPro" id="IPR006558">
    <property type="entry name" value="LamG-like"/>
</dbReference>
<dbReference type="Gene3D" id="2.60.40.680">
    <property type="match status" value="1"/>
</dbReference>
<dbReference type="InterPro" id="IPR002105">
    <property type="entry name" value="Dockerin_1_rpt"/>
</dbReference>
<dbReference type="Gene3D" id="1.20.1270.90">
    <property type="entry name" value="AF1782-like"/>
    <property type="match status" value="1"/>
</dbReference>
<feature type="domain" description="Laminin G" evidence="5">
    <location>
        <begin position="1109"/>
        <end position="1291"/>
    </location>
</feature>
<dbReference type="Pfam" id="PF22633">
    <property type="entry name" value="F5_F8_type_C_2"/>
    <property type="match status" value="1"/>
</dbReference>
<accession>A0ABX1Z4H4</accession>
<dbReference type="InterPro" id="IPR011050">
    <property type="entry name" value="Pectin_lyase_fold/virulence"/>
</dbReference>
<evidence type="ECO:0000313" key="8">
    <source>
        <dbReference type="Proteomes" id="UP000658690"/>
    </source>
</evidence>
<gene>
    <name evidence="7" type="ORF">GC102_21340</name>
</gene>
<dbReference type="SUPFAM" id="SSF49785">
    <property type="entry name" value="Galactose-binding domain-like"/>
    <property type="match status" value="3"/>
</dbReference>
<dbReference type="SUPFAM" id="SSF63446">
    <property type="entry name" value="Type I dockerin domain"/>
    <property type="match status" value="1"/>
</dbReference>
<dbReference type="Proteomes" id="UP000658690">
    <property type="component" value="Unassembled WGS sequence"/>
</dbReference>
<dbReference type="PROSITE" id="PS51175">
    <property type="entry name" value="CBM6"/>
    <property type="match status" value="2"/>
</dbReference>
<dbReference type="CDD" id="cd14254">
    <property type="entry name" value="Dockerin_II"/>
    <property type="match status" value="1"/>
</dbReference>
<dbReference type="PANTHER" id="PTHR43863:SF2">
    <property type="entry name" value="MALTASE-GLUCOAMYLASE"/>
    <property type="match status" value="1"/>
</dbReference>
<evidence type="ECO:0000259" key="5">
    <source>
        <dbReference type="PROSITE" id="PS50025"/>
    </source>
</evidence>
<evidence type="ECO:0000256" key="1">
    <source>
        <dbReference type="ARBA" id="ARBA00022536"/>
    </source>
</evidence>
<feature type="domain" description="CBM6" evidence="6">
    <location>
        <begin position="798"/>
        <end position="923"/>
    </location>
</feature>
<dbReference type="SMART" id="SM00560">
    <property type="entry name" value="LamGL"/>
    <property type="match status" value="1"/>
</dbReference>
<dbReference type="Pfam" id="PF00963">
    <property type="entry name" value="Cohesin"/>
    <property type="match status" value="1"/>
</dbReference>
<dbReference type="Pfam" id="PF13385">
    <property type="entry name" value="Laminin_G_3"/>
    <property type="match status" value="1"/>
</dbReference>
<dbReference type="PROSITE" id="PS50022">
    <property type="entry name" value="FA58C_3"/>
    <property type="match status" value="1"/>
</dbReference>
<evidence type="ECO:0000256" key="3">
    <source>
        <dbReference type="ARBA" id="ARBA00023157"/>
    </source>
</evidence>
<reference evidence="7 8" key="1">
    <citation type="submission" date="2019-10" db="EMBL/GenBank/DDBJ databases">
        <title>Description of Paenibacillus choica sp. nov.</title>
        <authorList>
            <person name="Carlier A."/>
            <person name="Qi S."/>
        </authorList>
    </citation>
    <scope>NUCLEOTIDE SEQUENCE [LARGE SCALE GENOMIC DNA]</scope>
    <source>
        <strain evidence="7 8">LMG 31460</strain>
    </source>
</reference>
<dbReference type="SUPFAM" id="SSF50370">
    <property type="entry name" value="Ricin B-like lectins"/>
    <property type="match status" value="1"/>
</dbReference>
<dbReference type="Pfam" id="PF00404">
    <property type="entry name" value="Dockerin_1"/>
    <property type="match status" value="1"/>
</dbReference>
<feature type="domain" description="CBM6" evidence="6">
    <location>
        <begin position="926"/>
        <end position="1053"/>
    </location>
</feature>
<keyword evidence="3" id="KW-1015">Disulfide bond</keyword>
<feature type="domain" description="F5/8 type C" evidence="4">
    <location>
        <begin position="517"/>
        <end position="673"/>
    </location>
</feature>
<dbReference type="Gene3D" id="2.60.120.200">
    <property type="match status" value="1"/>
</dbReference>
<dbReference type="InterPro" id="IPR005084">
    <property type="entry name" value="CBM6"/>
</dbReference>
<comment type="caution">
    <text evidence="7">The sequence shown here is derived from an EMBL/GenBank/DDBJ whole genome shotgun (WGS) entry which is preliminary data.</text>
</comment>
<dbReference type="InterPro" id="IPR013320">
    <property type="entry name" value="ConA-like_dom_sf"/>
</dbReference>
<keyword evidence="1" id="KW-0245">EGF-like domain</keyword>
<evidence type="ECO:0000259" key="4">
    <source>
        <dbReference type="PROSITE" id="PS50022"/>
    </source>
</evidence>
<dbReference type="SUPFAM" id="SSF49899">
    <property type="entry name" value="Concanavalin A-like lectins/glucanases"/>
    <property type="match status" value="1"/>
</dbReference>
<dbReference type="InterPro" id="IPR036439">
    <property type="entry name" value="Dockerin_dom_sf"/>
</dbReference>
<dbReference type="Gene3D" id="1.10.1330.10">
    <property type="entry name" value="Dockerin domain"/>
    <property type="match status" value="1"/>
</dbReference>